<protein>
    <recommendedName>
        <fullName evidence="3">DUF488 family protein</fullName>
    </recommendedName>
</protein>
<dbReference type="RefSeq" id="WP_005849538.1">
    <property type="nucleotide sequence ID" value="NZ_JNHM01000018.1"/>
</dbReference>
<dbReference type="InterPro" id="IPR052552">
    <property type="entry name" value="YeaO-like"/>
</dbReference>
<dbReference type="PANTHER" id="PTHR36849">
    <property type="entry name" value="CYTOPLASMIC PROTEIN-RELATED"/>
    <property type="match status" value="1"/>
</dbReference>
<evidence type="ECO:0008006" key="3">
    <source>
        <dbReference type="Google" id="ProtNLM"/>
    </source>
</evidence>
<dbReference type="PATRIC" id="fig|1339352.3.peg.1389"/>
<evidence type="ECO:0000313" key="1">
    <source>
        <dbReference type="EMBL" id="KDS55000.1"/>
    </source>
</evidence>
<proteinExistence type="predicted"/>
<evidence type="ECO:0000313" key="2">
    <source>
        <dbReference type="Proteomes" id="UP000027661"/>
    </source>
</evidence>
<dbReference type="AlphaFoldDB" id="A0A069SK05"/>
<dbReference type="Proteomes" id="UP000027661">
    <property type="component" value="Unassembled WGS sequence"/>
</dbReference>
<sequence length="118" mass="14248">MTQVNIKRVYDEPSEQDGYRVLVDRLWPRGMKREYLKYDYWAKEVTPSNDLRKWFHADIEKRWGTFADMYQKELNESDAAKAFIDKIKAYSKVTLLYASKEQERNHANVLKHYLDTHL</sequence>
<organism evidence="1 2">
    <name type="scientific">Phocaeicola vulgatus str. 3975 RP4</name>
    <dbReference type="NCBI Taxonomy" id="1339352"/>
    <lineage>
        <taxon>Bacteria</taxon>
        <taxon>Pseudomonadati</taxon>
        <taxon>Bacteroidota</taxon>
        <taxon>Bacteroidia</taxon>
        <taxon>Bacteroidales</taxon>
        <taxon>Bacteroidaceae</taxon>
        <taxon>Phocaeicola</taxon>
    </lineage>
</organism>
<reference evidence="1 2" key="1">
    <citation type="submission" date="2014-04" db="EMBL/GenBank/DDBJ databases">
        <authorList>
            <person name="Sears C."/>
            <person name="Carroll K."/>
            <person name="Sack B.R."/>
            <person name="Qadri F."/>
            <person name="Myers L.L."/>
            <person name="Chung G.-T."/>
            <person name="Escheverria P."/>
            <person name="Fraser C.M."/>
            <person name="Sadzewicz L."/>
            <person name="Shefchek K.A."/>
            <person name="Tallon L."/>
            <person name="Das S.P."/>
            <person name="Daugherty S."/>
            <person name="Mongodin E.F."/>
        </authorList>
    </citation>
    <scope>NUCLEOTIDE SEQUENCE [LARGE SCALE GENOMIC DNA]</scope>
    <source>
        <strain evidence="1 2">3975 RP4</strain>
    </source>
</reference>
<dbReference type="EMBL" id="JNHM01000018">
    <property type="protein sequence ID" value="KDS55000.1"/>
    <property type="molecule type" value="Genomic_DNA"/>
</dbReference>
<gene>
    <name evidence="1" type="ORF">M099_1437</name>
</gene>
<dbReference type="PANTHER" id="PTHR36849:SF1">
    <property type="entry name" value="CYTOPLASMIC PROTEIN"/>
    <property type="match status" value="1"/>
</dbReference>
<comment type="caution">
    <text evidence="1">The sequence shown here is derived from an EMBL/GenBank/DDBJ whole genome shotgun (WGS) entry which is preliminary data.</text>
</comment>
<name>A0A069SK05_PHOVU</name>
<dbReference type="Pfam" id="PF22752">
    <property type="entry name" value="DUF488-N3i"/>
    <property type="match status" value="1"/>
</dbReference>
<accession>A0A069SK05</accession>